<name>A0A1M2V0Y3_MARNT</name>
<gene>
    <name evidence="1" type="ORF">BEE62_14870</name>
</gene>
<evidence type="ECO:0000313" key="1">
    <source>
        <dbReference type="EMBL" id="OJT01229.1"/>
    </source>
</evidence>
<evidence type="ECO:0000313" key="2">
    <source>
        <dbReference type="Proteomes" id="UP000183986"/>
    </source>
</evidence>
<proteinExistence type="predicted"/>
<keyword evidence="2" id="KW-1185">Reference proteome</keyword>
<reference evidence="1" key="1">
    <citation type="submission" date="2016-11" db="EMBL/GenBank/DDBJ databases">
        <title>Draft Genome Sequence of Marinobacter hydrocarbonoclasticus strain STW2, a polyaromatic aromatic hydrocarbon degrading and denitrifying bacterium from rhizosphere of Seagrass Enhalus acodoides.</title>
        <authorList>
            <person name="Ling J."/>
            <person name="Dong J."/>
        </authorList>
    </citation>
    <scope>NUCLEOTIDE SEQUENCE [LARGE SCALE GENOMIC DNA]</scope>
    <source>
        <strain evidence="1">STW2</strain>
    </source>
</reference>
<dbReference type="Proteomes" id="UP000183986">
    <property type="component" value="Unassembled WGS sequence"/>
</dbReference>
<organism evidence="1 2">
    <name type="scientific">Marinobacter nauticus</name>
    <name type="common">Marinobacter hydrocarbonoclasticus</name>
    <name type="synonym">Marinobacter aquaeolei</name>
    <dbReference type="NCBI Taxonomy" id="2743"/>
    <lineage>
        <taxon>Bacteria</taxon>
        <taxon>Pseudomonadati</taxon>
        <taxon>Pseudomonadota</taxon>
        <taxon>Gammaproteobacteria</taxon>
        <taxon>Pseudomonadales</taxon>
        <taxon>Marinobacteraceae</taxon>
        <taxon>Marinobacter</taxon>
    </lineage>
</organism>
<dbReference type="EMBL" id="MPKY01000001">
    <property type="protein sequence ID" value="OJT01229.1"/>
    <property type="molecule type" value="Genomic_DNA"/>
</dbReference>
<dbReference type="RefSeq" id="WP_072677992.1">
    <property type="nucleotide sequence ID" value="NZ_MPKY01000001.1"/>
</dbReference>
<accession>A0A1M2V0Y3</accession>
<comment type="caution">
    <text evidence="1">The sequence shown here is derived from an EMBL/GenBank/DDBJ whole genome shotgun (WGS) entry which is preliminary data.</text>
</comment>
<dbReference type="AlphaFoldDB" id="A0A1M2V0Y3"/>
<protein>
    <submittedName>
        <fullName evidence="1">Uncharacterized protein</fullName>
    </submittedName>
</protein>
<dbReference type="OrthoDB" id="6571385at2"/>
<sequence length="124" mass="13406">MTEYITVAQVDQLLGTGWEGSGDKSLAVEQANAYLNTLTFKAWETQPDSVTRAGAELAKEAAAGNLFADSEGALKRKRVRADTVESEKEYQDGAVARSGALEFIDALLSPWIVKRTTTAILARL</sequence>